<dbReference type="OrthoDB" id="4189at2759"/>
<organism evidence="5 6">
    <name type="scientific">Brachionus plicatilis</name>
    <name type="common">Marine rotifer</name>
    <name type="synonym">Brachionus muelleri</name>
    <dbReference type="NCBI Taxonomy" id="10195"/>
    <lineage>
        <taxon>Eukaryota</taxon>
        <taxon>Metazoa</taxon>
        <taxon>Spiralia</taxon>
        <taxon>Gnathifera</taxon>
        <taxon>Rotifera</taxon>
        <taxon>Eurotatoria</taxon>
        <taxon>Monogononta</taxon>
        <taxon>Pseudotrocha</taxon>
        <taxon>Ploima</taxon>
        <taxon>Brachionidae</taxon>
        <taxon>Brachionus</taxon>
    </lineage>
</organism>
<dbReference type="GO" id="GO:0045503">
    <property type="term" value="F:dynein light chain binding"/>
    <property type="evidence" value="ECO:0007669"/>
    <property type="project" value="TreeGrafter"/>
</dbReference>
<dbReference type="PANTHER" id="PTHR12442:SF22">
    <property type="entry name" value="CYTOPLASMIC DYNEIN 1 INTERMEDIATE CHAIN-RELATED"/>
    <property type="match status" value="1"/>
</dbReference>
<dbReference type="GO" id="GO:0005737">
    <property type="term" value="C:cytoplasm"/>
    <property type="evidence" value="ECO:0007669"/>
    <property type="project" value="UniProtKB-SubCell"/>
</dbReference>
<dbReference type="SUPFAM" id="SSF50978">
    <property type="entry name" value="WD40 repeat-like"/>
    <property type="match status" value="1"/>
</dbReference>
<dbReference type="GO" id="GO:0005868">
    <property type="term" value="C:cytoplasmic dynein complex"/>
    <property type="evidence" value="ECO:0007669"/>
    <property type="project" value="TreeGrafter"/>
</dbReference>
<dbReference type="InterPro" id="IPR036322">
    <property type="entry name" value="WD40_repeat_dom_sf"/>
</dbReference>
<dbReference type="InterPro" id="IPR050687">
    <property type="entry name" value="Dynein_IC"/>
</dbReference>
<comment type="caution">
    <text evidence="5">The sequence shown here is derived from an EMBL/GenBank/DDBJ whole genome shotgun (WGS) entry which is preliminary data.</text>
</comment>
<comment type="subcellular location">
    <subcellularLocation>
        <location evidence="1">Cytoplasm</location>
    </subcellularLocation>
</comment>
<evidence type="ECO:0000256" key="3">
    <source>
        <dbReference type="ARBA" id="ARBA00022574"/>
    </source>
</evidence>
<dbReference type="EMBL" id="REGN01006877">
    <property type="protein sequence ID" value="RNA08016.1"/>
    <property type="molecule type" value="Genomic_DNA"/>
</dbReference>
<dbReference type="PANTHER" id="PTHR12442">
    <property type="entry name" value="DYNEIN INTERMEDIATE CHAIN"/>
    <property type="match status" value="1"/>
</dbReference>
<reference evidence="5 6" key="1">
    <citation type="journal article" date="2018" name="Sci. Rep.">
        <title>Genomic signatures of local adaptation to the degree of environmental predictability in rotifers.</title>
        <authorList>
            <person name="Franch-Gras L."/>
            <person name="Hahn C."/>
            <person name="Garcia-Roger E.M."/>
            <person name="Carmona M.J."/>
            <person name="Serra M."/>
            <person name="Gomez A."/>
        </authorList>
    </citation>
    <scope>NUCLEOTIDE SEQUENCE [LARGE SCALE GENOMIC DNA]</scope>
    <source>
        <strain evidence="5">HYR1</strain>
    </source>
</reference>
<evidence type="ECO:0000256" key="1">
    <source>
        <dbReference type="ARBA" id="ARBA00004496"/>
    </source>
</evidence>
<dbReference type="InterPro" id="IPR015943">
    <property type="entry name" value="WD40/YVTN_repeat-like_dom_sf"/>
</dbReference>
<keyword evidence="3" id="KW-0853">WD repeat</keyword>
<dbReference type="GO" id="GO:0010970">
    <property type="term" value="P:transport along microtubule"/>
    <property type="evidence" value="ECO:0007669"/>
    <property type="project" value="TreeGrafter"/>
</dbReference>
<accession>A0A3M7Q9E2</accession>
<dbReference type="Proteomes" id="UP000276133">
    <property type="component" value="Unassembled WGS sequence"/>
</dbReference>
<dbReference type="Gene3D" id="2.130.10.10">
    <property type="entry name" value="YVTN repeat-like/Quinoprotein amine dehydrogenase"/>
    <property type="match status" value="1"/>
</dbReference>
<evidence type="ECO:0000256" key="2">
    <source>
        <dbReference type="ARBA" id="ARBA00022490"/>
    </source>
</evidence>
<dbReference type="SMART" id="SM00320">
    <property type="entry name" value="WD40"/>
    <property type="match status" value="2"/>
</dbReference>
<dbReference type="STRING" id="10195.A0A3M7Q9E2"/>
<protein>
    <submittedName>
        <fullName evidence="5">Cytoplasmic dynein 1 intermediate chain 2-like isoform X5</fullName>
    </submittedName>
</protein>
<evidence type="ECO:0000256" key="4">
    <source>
        <dbReference type="ARBA" id="ARBA00022737"/>
    </source>
</evidence>
<dbReference type="GO" id="GO:0045504">
    <property type="term" value="F:dynein heavy chain binding"/>
    <property type="evidence" value="ECO:0007669"/>
    <property type="project" value="TreeGrafter"/>
</dbReference>
<keyword evidence="2" id="KW-0963">Cytoplasm</keyword>
<keyword evidence="4" id="KW-0677">Repeat</keyword>
<evidence type="ECO:0000313" key="5">
    <source>
        <dbReference type="EMBL" id="RNA08016.1"/>
    </source>
</evidence>
<keyword evidence="6" id="KW-1185">Reference proteome</keyword>
<evidence type="ECO:0000313" key="6">
    <source>
        <dbReference type="Proteomes" id="UP000276133"/>
    </source>
</evidence>
<name>A0A3M7Q9E2_BRAPC</name>
<proteinExistence type="predicted"/>
<sequence>MTNNKSPIFTFESHGDYVYDVGWSPIHPALFAAVDGSGRLDFWNLNKETETPSASIDIDNRTRAINKLKWSRKGTEIVIGDDHGEMRIYEISENFARPENDEYDKLLKTLENLKKLNQESMNFNLNCNTDSNYINYLIESFK</sequence>
<dbReference type="InterPro" id="IPR001680">
    <property type="entry name" value="WD40_rpt"/>
</dbReference>
<gene>
    <name evidence="5" type="ORF">BpHYR1_027291</name>
</gene>
<dbReference type="AlphaFoldDB" id="A0A3M7Q9E2"/>